<protein>
    <recommendedName>
        <fullName evidence="3">GumN family protein</fullName>
    </recommendedName>
</protein>
<organism evidence="1 2">
    <name type="scientific">Sunxiuqinia dokdonensis</name>
    <dbReference type="NCBI Taxonomy" id="1409788"/>
    <lineage>
        <taxon>Bacteria</taxon>
        <taxon>Pseudomonadati</taxon>
        <taxon>Bacteroidota</taxon>
        <taxon>Bacteroidia</taxon>
        <taxon>Marinilabiliales</taxon>
        <taxon>Prolixibacteraceae</taxon>
        <taxon>Sunxiuqinia</taxon>
    </lineage>
</organism>
<evidence type="ECO:0008006" key="3">
    <source>
        <dbReference type="Google" id="ProtNLM"/>
    </source>
</evidence>
<evidence type="ECO:0000313" key="1">
    <source>
        <dbReference type="EMBL" id="KOH44460.1"/>
    </source>
</evidence>
<dbReference type="AlphaFoldDB" id="A0A0L8V7J7"/>
<sequence>MNFPFLKSIFGLLTLIIFCCCGSDKNTDGGLLWRITGNGLQEPSYLFGTNHGMSGDFLNQVPHFFEVLDSVKQLAVESDPATPGRLDLIKPVNKYLSPQFSYRDLLNEDEIAVLDTLLSRYAKVDSEKINSAPFHLLINLQMGITRNESLKWAEVNPYLRMVDFSRNIDSRILKIAKFRSYPIVELDSEEEMDRLGLRDWSILFSSDDLQVQAKEVIRALVDLEKDSLIAITKKGQEAYYAQDLNSTGQWSTHPKLLKDKKAEEIYYNMCTARNIFWIERIVSAIEQQPTMIAVGVGHLPGEKGVINLLRDQGFTVQPVE</sequence>
<dbReference type="Pfam" id="PF01963">
    <property type="entry name" value="TraB_PrgY_gumN"/>
    <property type="match status" value="1"/>
</dbReference>
<accession>A0A0L8V7J7</accession>
<keyword evidence="2" id="KW-1185">Reference proteome</keyword>
<dbReference type="Proteomes" id="UP000036958">
    <property type="component" value="Unassembled WGS sequence"/>
</dbReference>
<dbReference type="InterPro" id="IPR002816">
    <property type="entry name" value="TraB/PrgY/GumN_fam"/>
</dbReference>
<evidence type="ECO:0000313" key="2">
    <source>
        <dbReference type="Proteomes" id="UP000036958"/>
    </source>
</evidence>
<proteinExistence type="predicted"/>
<dbReference type="RefSeq" id="WP_053184136.1">
    <property type="nucleotide sequence ID" value="NZ_LGIA01000161.1"/>
</dbReference>
<comment type="caution">
    <text evidence="1">The sequence shown here is derived from an EMBL/GenBank/DDBJ whole genome shotgun (WGS) entry which is preliminary data.</text>
</comment>
<name>A0A0L8V7J7_9BACT</name>
<dbReference type="OrthoDB" id="9798714at2"/>
<dbReference type="CDD" id="cd14789">
    <property type="entry name" value="Tiki"/>
    <property type="match status" value="1"/>
</dbReference>
<dbReference type="STRING" id="1409788.NC99_26900"/>
<gene>
    <name evidence="1" type="ORF">NC99_26900</name>
</gene>
<dbReference type="EMBL" id="LGIA01000161">
    <property type="protein sequence ID" value="KOH44460.1"/>
    <property type="molecule type" value="Genomic_DNA"/>
</dbReference>
<reference evidence="2" key="1">
    <citation type="submission" date="2015-07" db="EMBL/GenBank/DDBJ databases">
        <title>Genome sequencing of Sunxiuqinia dokdonensis strain SK.</title>
        <authorList>
            <person name="Ahn S."/>
            <person name="Kim B.-C."/>
        </authorList>
    </citation>
    <scope>NUCLEOTIDE SEQUENCE [LARGE SCALE GENOMIC DNA]</scope>
    <source>
        <strain evidence="2">SK</strain>
    </source>
</reference>